<comment type="caution">
    <text evidence="2">The sequence shown here is derived from an EMBL/GenBank/DDBJ whole genome shotgun (WGS) entry which is preliminary data.</text>
</comment>
<keyword evidence="1" id="KW-0812">Transmembrane</keyword>
<evidence type="ECO:0000256" key="1">
    <source>
        <dbReference type="SAM" id="Phobius"/>
    </source>
</evidence>
<evidence type="ECO:0000313" key="3">
    <source>
        <dbReference type="Proteomes" id="UP001612741"/>
    </source>
</evidence>
<evidence type="ECO:0008006" key="4">
    <source>
        <dbReference type="Google" id="ProtNLM"/>
    </source>
</evidence>
<dbReference type="RefSeq" id="WP_397086754.1">
    <property type="nucleotide sequence ID" value="NZ_JBITGY010000009.1"/>
</dbReference>
<keyword evidence="1" id="KW-0472">Membrane</keyword>
<name>A0ABW7Z1Q4_9ACTN</name>
<organism evidence="2 3">
    <name type="scientific">Nonomuraea typhae</name>
    <dbReference type="NCBI Taxonomy" id="2603600"/>
    <lineage>
        <taxon>Bacteria</taxon>
        <taxon>Bacillati</taxon>
        <taxon>Actinomycetota</taxon>
        <taxon>Actinomycetes</taxon>
        <taxon>Streptosporangiales</taxon>
        <taxon>Streptosporangiaceae</taxon>
        <taxon>Nonomuraea</taxon>
    </lineage>
</organism>
<feature type="transmembrane region" description="Helical" evidence="1">
    <location>
        <begin position="12"/>
        <end position="40"/>
    </location>
</feature>
<protein>
    <recommendedName>
        <fullName evidence="4">Branched-chain amino acid ABC transporter permease</fullName>
    </recommendedName>
</protein>
<evidence type="ECO:0000313" key="2">
    <source>
        <dbReference type="EMBL" id="MFI6501872.1"/>
    </source>
</evidence>
<sequence length="52" mass="5430">MPETLRRLALHPLAVAVPIVLGAALPIAVRGPLLFVFFWAGLNAGYANSGST</sequence>
<gene>
    <name evidence="2" type="ORF">ACIBG2_31135</name>
</gene>
<keyword evidence="1" id="KW-1133">Transmembrane helix</keyword>
<proteinExistence type="predicted"/>
<keyword evidence="3" id="KW-1185">Reference proteome</keyword>
<dbReference type="Proteomes" id="UP001612741">
    <property type="component" value="Unassembled WGS sequence"/>
</dbReference>
<accession>A0ABW7Z1Q4</accession>
<dbReference type="EMBL" id="JBITGY010000009">
    <property type="protein sequence ID" value="MFI6501872.1"/>
    <property type="molecule type" value="Genomic_DNA"/>
</dbReference>
<reference evidence="2 3" key="1">
    <citation type="submission" date="2024-10" db="EMBL/GenBank/DDBJ databases">
        <title>The Natural Products Discovery Center: Release of the First 8490 Sequenced Strains for Exploring Actinobacteria Biosynthetic Diversity.</title>
        <authorList>
            <person name="Kalkreuter E."/>
            <person name="Kautsar S.A."/>
            <person name="Yang D."/>
            <person name="Bader C.D."/>
            <person name="Teijaro C.N."/>
            <person name="Fluegel L."/>
            <person name="Davis C.M."/>
            <person name="Simpson J.R."/>
            <person name="Lauterbach L."/>
            <person name="Steele A.D."/>
            <person name="Gui C."/>
            <person name="Meng S."/>
            <person name="Li G."/>
            <person name="Viehrig K."/>
            <person name="Ye F."/>
            <person name="Su P."/>
            <person name="Kiefer A.F."/>
            <person name="Nichols A."/>
            <person name="Cepeda A.J."/>
            <person name="Yan W."/>
            <person name="Fan B."/>
            <person name="Jiang Y."/>
            <person name="Adhikari A."/>
            <person name="Zheng C.-J."/>
            <person name="Schuster L."/>
            <person name="Cowan T.M."/>
            <person name="Smanski M.J."/>
            <person name="Chevrette M.G."/>
            <person name="De Carvalho L.P.S."/>
            <person name="Shen B."/>
        </authorList>
    </citation>
    <scope>NUCLEOTIDE SEQUENCE [LARGE SCALE GENOMIC DNA]</scope>
    <source>
        <strain evidence="2 3">NPDC050545</strain>
    </source>
</reference>